<reference evidence="2" key="2">
    <citation type="submission" date="2012-11" db="EMBL/GenBank/DDBJ databases">
        <authorList>
            <person name="Kuo A."/>
            <person name="Curtis B.A."/>
            <person name="Tanifuji G."/>
            <person name="Burki F."/>
            <person name="Gruber A."/>
            <person name="Irimia M."/>
            <person name="Maruyama S."/>
            <person name="Arias M.C."/>
            <person name="Ball S.G."/>
            <person name="Gile G.H."/>
            <person name="Hirakawa Y."/>
            <person name="Hopkins J.F."/>
            <person name="Rensing S.A."/>
            <person name="Schmutz J."/>
            <person name="Symeonidi A."/>
            <person name="Elias M."/>
            <person name="Eveleigh R.J."/>
            <person name="Herman E.K."/>
            <person name="Klute M.J."/>
            <person name="Nakayama T."/>
            <person name="Obornik M."/>
            <person name="Reyes-Prieto A."/>
            <person name="Armbrust E.V."/>
            <person name="Aves S.J."/>
            <person name="Beiko R.G."/>
            <person name="Coutinho P."/>
            <person name="Dacks J.B."/>
            <person name="Durnford D.G."/>
            <person name="Fast N.M."/>
            <person name="Green B.R."/>
            <person name="Grisdale C."/>
            <person name="Hempe F."/>
            <person name="Henrissat B."/>
            <person name="Hoppner M.P."/>
            <person name="Ishida K.-I."/>
            <person name="Kim E."/>
            <person name="Koreny L."/>
            <person name="Kroth P.G."/>
            <person name="Liu Y."/>
            <person name="Malik S.-B."/>
            <person name="Maier U.G."/>
            <person name="McRose D."/>
            <person name="Mock T."/>
            <person name="Neilson J.A."/>
            <person name="Onodera N.T."/>
            <person name="Poole A.M."/>
            <person name="Pritham E.J."/>
            <person name="Richards T.A."/>
            <person name="Rocap G."/>
            <person name="Roy S.W."/>
            <person name="Sarai C."/>
            <person name="Schaack S."/>
            <person name="Shirato S."/>
            <person name="Slamovits C.H."/>
            <person name="Spencer D.F."/>
            <person name="Suzuki S."/>
            <person name="Worden A.Z."/>
            <person name="Zauner S."/>
            <person name="Barry K."/>
            <person name="Bell C."/>
            <person name="Bharti A.K."/>
            <person name="Crow J.A."/>
            <person name="Grimwood J."/>
            <person name="Kramer R."/>
            <person name="Lindquist E."/>
            <person name="Lucas S."/>
            <person name="Salamov A."/>
            <person name="McFadden G.I."/>
            <person name="Lane C.E."/>
            <person name="Keeling P.J."/>
            <person name="Gray M.W."/>
            <person name="Grigoriev I.V."/>
            <person name="Archibald J.M."/>
        </authorList>
    </citation>
    <scope>NUCLEOTIDE SEQUENCE</scope>
    <source>
        <strain evidence="2">CCMP2712</strain>
    </source>
</reference>
<dbReference type="HOGENOM" id="CLU_2983144_0_0_1"/>
<dbReference type="Proteomes" id="UP000011087">
    <property type="component" value="Unassembled WGS sequence"/>
</dbReference>
<dbReference type="PaxDb" id="55529-EKX39009"/>
<name>A0A0C3T521_GUITC</name>
<sequence length="58" mass="6488">MLFTWNLSPLRPSKFSFEYLLLPPRSALGAVSPDSRPSCFTTPRPSYSWSIALANGRV</sequence>
<evidence type="ECO:0000313" key="1">
    <source>
        <dbReference type="EnsemblProtists" id="EKX39009"/>
    </source>
</evidence>
<dbReference type="OrthoDB" id="4384180at2759"/>
<dbReference type="EnsemblProtists" id="EKX39009">
    <property type="protein sequence ID" value="EKX39009"/>
    <property type="gene ID" value="GUITHDRAFT_76733"/>
</dbReference>
<accession>A0A0C3T521</accession>
<evidence type="ECO:0000313" key="2">
    <source>
        <dbReference type="Proteomes" id="UP000011087"/>
    </source>
</evidence>
<keyword evidence="2" id="KW-1185">Reference proteome</keyword>
<organism evidence="1 2">
    <name type="scientific">Guillardia theta (strain CCMP2712)</name>
    <name type="common">Cryptophyte</name>
    <dbReference type="NCBI Taxonomy" id="905079"/>
    <lineage>
        <taxon>Eukaryota</taxon>
        <taxon>Cryptophyceae</taxon>
        <taxon>Pyrenomonadales</taxon>
        <taxon>Geminigeraceae</taxon>
        <taxon>Guillardia</taxon>
    </lineage>
</organism>
<proteinExistence type="predicted"/>
<reference evidence="1" key="3">
    <citation type="submission" date="2015-06" db="UniProtKB">
        <authorList>
            <consortium name="EnsemblProtists"/>
        </authorList>
    </citation>
    <scope>IDENTIFICATION</scope>
</reference>
<protein>
    <submittedName>
        <fullName evidence="1">Uncharacterized protein</fullName>
    </submittedName>
</protein>
<dbReference type="eggNOG" id="ENOG502SENP">
    <property type="taxonomic scope" value="Eukaryota"/>
</dbReference>
<reference evidence="2" key="1">
    <citation type="journal article" date="2012" name="Nature">
        <title>Algal genomes reveal evolutionary mosaicism and the fate of nucleomorphs.</title>
        <authorList>
            <consortium name="DOE Joint Genome Institute"/>
            <person name="Curtis B.A."/>
            <person name="Tanifuji G."/>
            <person name="Burki F."/>
            <person name="Gruber A."/>
            <person name="Irimia M."/>
            <person name="Maruyama S."/>
            <person name="Arias M.C."/>
            <person name="Ball S.G."/>
            <person name="Gile G.H."/>
            <person name="Hirakawa Y."/>
            <person name="Hopkins J.F."/>
            <person name="Kuo A."/>
            <person name="Rensing S.A."/>
            <person name="Schmutz J."/>
            <person name="Symeonidi A."/>
            <person name="Elias M."/>
            <person name="Eveleigh R.J."/>
            <person name="Herman E.K."/>
            <person name="Klute M.J."/>
            <person name="Nakayama T."/>
            <person name="Obornik M."/>
            <person name="Reyes-Prieto A."/>
            <person name="Armbrust E.V."/>
            <person name="Aves S.J."/>
            <person name="Beiko R.G."/>
            <person name="Coutinho P."/>
            <person name="Dacks J.B."/>
            <person name="Durnford D.G."/>
            <person name="Fast N.M."/>
            <person name="Green B.R."/>
            <person name="Grisdale C.J."/>
            <person name="Hempel F."/>
            <person name="Henrissat B."/>
            <person name="Hoppner M.P."/>
            <person name="Ishida K."/>
            <person name="Kim E."/>
            <person name="Koreny L."/>
            <person name="Kroth P.G."/>
            <person name="Liu Y."/>
            <person name="Malik S.B."/>
            <person name="Maier U.G."/>
            <person name="McRose D."/>
            <person name="Mock T."/>
            <person name="Neilson J.A."/>
            <person name="Onodera N.T."/>
            <person name="Poole A.M."/>
            <person name="Pritham E.J."/>
            <person name="Richards T.A."/>
            <person name="Rocap G."/>
            <person name="Roy S.W."/>
            <person name="Sarai C."/>
            <person name="Schaack S."/>
            <person name="Shirato S."/>
            <person name="Slamovits C.H."/>
            <person name="Spencer D.F."/>
            <person name="Suzuki S."/>
            <person name="Worden A.Z."/>
            <person name="Zauner S."/>
            <person name="Barry K."/>
            <person name="Bell C."/>
            <person name="Bharti A.K."/>
            <person name="Crow J.A."/>
            <person name="Grimwood J."/>
            <person name="Kramer R."/>
            <person name="Lindquist E."/>
            <person name="Lucas S."/>
            <person name="Salamov A."/>
            <person name="McFadden G.I."/>
            <person name="Lane C.E."/>
            <person name="Keeling P.J."/>
            <person name="Gray M.W."/>
            <person name="Grigoriev I.V."/>
            <person name="Archibald J.M."/>
        </authorList>
    </citation>
    <scope>NUCLEOTIDE SEQUENCE</scope>
    <source>
        <strain evidence="2">CCMP2712</strain>
    </source>
</reference>